<protein>
    <submittedName>
        <fullName evidence="1">Uncharacterized protein</fullName>
    </submittedName>
</protein>
<organism evidence="1">
    <name type="scientific">Anguilla anguilla</name>
    <name type="common">European freshwater eel</name>
    <name type="synonym">Muraena anguilla</name>
    <dbReference type="NCBI Taxonomy" id="7936"/>
    <lineage>
        <taxon>Eukaryota</taxon>
        <taxon>Metazoa</taxon>
        <taxon>Chordata</taxon>
        <taxon>Craniata</taxon>
        <taxon>Vertebrata</taxon>
        <taxon>Euteleostomi</taxon>
        <taxon>Actinopterygii</taxon>
        <taxon>Neopterygii</taxon>
        <taxon>Teleostei</taxon>
        <taxon>Anguilliformes</taxon>
        <taxon>Anguillidae</taxon>
        <taxon>Anguilla</taxon>
    </lineage>
</organism>
<name>A0A0E9XUR3_ANGAN</name>
<evidence type="ECO:0000313" key="1">
    <source>
        <dbReference type="EMBL" id="JAI06385.1"/>
    </source>
</evidence>
<accession>A0A0E9XUR3</accession>
<reference evidence="1" key="1">
    <citation type="submission" date="2014-11" db="EMBL/GenBank/DDBJ databases">
        <authorList>
            <person name="Amaro Gonzalez C."/>
        </authorList>
    </citation>
    <scope>NUCLEOTIDE SEQUENCE</scope>
</reference>
<proteinExistence type="predicted"/>
<dbReference type="EMBL" id="GBXM01002193">
    <property type="protein sequence ID" value="JAI06385.1"/>
    <property type="molecule type" value="Transcribed_RNA"/>
</dbReference>
<reference evidence="1" key="2">
    <citation type="journal article" date="2015" name="Fish Shellfish Immunol.">
        <title>Early steps in the European eel (Anguilla anguilla)-Vibrio vulnificus interaction in the gills: Role of the RtxA13 toxin.</title>
        <authorList>
            <person name="Callol A."/>
            <person name="Pajuelo D."/>
            <person name="Ebbesson L."/>
            <person name="Teles M."/>
            <person name="MacKenzie S."/>
            <person name="Amaro C."/>
        </authorList>
    </citation>
    <scope>NUCLEOTIDE SEQUENCE</scope>
</reference>
<sequence>MLPIQPDRA</sequence>